<reference evidence="2" key="1">
    <citation type="journal article" date="2015" name="Proc. Natl. Acad. Sci. U.S.A.">
        <title>Networks of energetic and metabolic interactions define dynamics in microbial communities.</title>
        <authorList>
            <person name="Embree M."/>
            <person name="Liu J.K."/>
            <person name="Al-Bassam M.M."/>
            <person name="Zengler K."/>
        </authorList>
    </citation>
    <scope>NUCLEOTIDE SEQUENCE</scope>
</reference>
<name>A0A0W8F3E4_9ZZZZ</name>
<dbReference type="EMBL" id="LNQE01001570">
    <property type="protein sequence ID" value="KUG15262.1"/>
    <property type="molecule type" value="Genomic_DNA"/>
</dbReference>
<proteinExistence type="predicted"/>
<accession>A0A0W8F3E4</accession>
<comment type="caution">
    <text evidence="2">The sequence shown here is derived from an EMBL/GenBank/DDBJ whole genome shotgun (WGS) entry which is preliminary data.</text>
</comment>
<sequence>MKTSRASLAESVKRRTNTGSGPLVSGNRKLPQCPQRTGRLSVSEAIGAPQWGHCRSFIHCIEEEMVFMHSQIHRERYAPCMLVTVF</sequence>
<feature type="region of interest" description="Disordered" evidence="1">
    <location>
        <begin position="1"/>
        <end position="35"/>
    </location>
</feature>
<organism evidence="2">
    <name type="scientific">hydrocarbon metagenome</name>
    <dbReference type="NCBI Taxonomy" id="938273"/>
    <lineage>
        <taxon>unclassified sequences</taxon>
        <taxon>metagenomes</taxon>
        <taxon>ecological metagenomes</taxon>
    </lineage>
</organism>
<gene>
    <name evidence="2" type="ORF">ASZ90_015080</name>
</gene>
<evidence type="ECO:0000256" key="1">
    <source>
        <dbReference type="SAM" id="MobiDB-lite"/>
    </source>
</evidence>
<evidence type="ECO:0000313" key="2">
    <source>
        <dbReference type="EMBL" id="KUG15262.1"/>
    </source>
</evidence>
<protein>
    <submittedName>
        <fullName evidence="2">Uncharacterized protein</fullName>
    </submittedName>
</protein>
<dbReference type="AlphaFoldDB" id="A0A0W8F3E4"/>